<organism evidence="4">
    <name type="scientific">Spongospora subterranea</name>
    <dbReference type="NCBI Taxonomy" id="70186"/>
    <lineage>
        <taxon>Eukaryota</taxon>
        <taxon>Sar</taxon>
        <taxon>Rhizaria</taxon>
        <taxon>Endomyxa</taxon>
        <taxon>Phytomyxea</taxon>
        <taxon>Plasmodiophorida</taxon>
        <taxon>Plasmodiophoridae</taxon>
        <taxon>Spongospora</taxon>
    </lineage>
</organism>
<keyword evidence="1 2" id="KW-0175">Coiled coil</keyword>
<feature type="domain" description="DUF4200" evidence="3">
    <location>
        <begin position="46"/>
        <end position="160"/>
    </location>
</feature>
<dbReference type="InterPro" id="IPR051147">
    <property type="entry name" value="CFAP_domain-containing"/>
</dbReference>
<feature type="coiled-coil region" evidence="2">
    <location>
        <begin position="118"/>
        <end position="145"/>
    </location>
</feature>
<evidence type="ECO:0000313" key="4">
    <source>
        <dbReference type="EMBL" id="CRZ05529.1"/>
    </source>
</evidence>
<dbReference type="AlphaFoldDB" id="A0A0H5RAN4"/>
<accession>A0A0H5RAN4</accession>
<dbReference type="PANTHER" id="PTHR21683">
    <property type="entry name" value="COILED-COIL DOMAIN-CONTAINING PROTEIN 42 LIKE-2-LIKE-RELATED"/>
    <property type="match status" value="1"/>
</dbReference>
<dbReference type="GO" id="GO:0005856">
    <property type="term" value="C:cytoskeleton"/>
    <property type="evidence" value="ECO:0007669"/>
    <property type="project" value="UniProtKB-ARBA"/>
</dbReference>
<protein>
    <recommendedName>
        <fullName evidence="3">DUF4200 domain-containing protein</fullName>
    </recommendedName>
</protein>
<dbReference type="PANTHER" id="PTHR21683:SF2">
    <property type="entry name" value="COILED-COIL DOMAIN-CONTAINING PROTEIN 42 LIKE-2-LIKE"/>
    <property type="match status" value="1"/>
</dbReference>
<name>A0A0H5RAN4_9EUKA</name>
<dbReference type="Pfam" id="PF13863">
    <property type="entry name" value="DUF4200"/>
    <property type="match status" value="1"/>
</dbReference>
<reference evidence="4" key="1">
    <citation type="submission" date="2015-04" db="EMBL/GenBank/DDBJ databases">
        <title>The genome sequence of the plant pathogenic Rhizarian Plasmodiophora brassicae reveals insights in its biotrophic life cycle and the origin of chitin synthesis.</title>
        <authorList>
            <person name="Schwelm A."/>
            <person name="Fogelqvist J."/>
            <person name="Knaust A."/>
            <person name="Julke S."/>
            <person name="Lilja T."/>
            <person name="Dhandapani V."/>
            <person name="Bonilla-Rosso G."/>
            <person name="Karlsson M."/>
            <person name="Shevchenko A."/>
            <person name="Choi S.R."/>
            <person name="Kim H.G."/>
            <person name="Park J.Y."/>
            <person name="Lim Y.P."/>
            <person name="Ludwig-Muller J."/>
            <person name="Dixelius C."/>
        </authorList>
    </citation>
    <scope>NUCLEOTIDE SEQUENCE</scope>
    <source>
        <tissue evidence="4">Potato root galls</tissue>
    </source>
</reference>
<feature type="coiled-coil region" evidence="2">
    <location>
        <begin position="183"/>
        <end position="249"/>
    </location>
</feature>
<proteinExistence type="predicted"/>
<dbReference type="EMBL" id="HACM01005087">
    <property type="protein sequence ID" value="CRZ05529.1"/>
    <property type="molecule type" value="Transcribed_RNA"/>
</dbReference>
<dbReference type="InterPro" id="IPR025252">
    <property type="entry name" value="DUF4200"/>
</dbReference>
<evidence type="ECO:0000256" key="2">
    <source>
        <dbReference type="SAM" id="Coils"/>
    </source>
</evidence>
<evidence type="ECO:0000256" key="1">
    <source>
        <dbReference type="ARBA" id="ARBA00023054"/>
    </source>
</evidence>
<evidence type="ECO:0000259" key="3">
    <source>
        <dbReference type="Pfam" id="PF13863"/>
    </source>
</evidence>
<sequence>MLEKRPDANALSNAATFLTQDPNEIGVLLGHEIEYRNSSISSLLHKKLQEVKEMDDELAAMKDSCAERLRNVKEGEKRFAKKQADMKKSIEAFESYIMDTDNKRMRAIKKTAEQRKIRETKEVQLEKLKETLEEIRNNRNSMVYQLRHLKRYENFLAATVRSEPHWHNIDELLNRYRVLVTANNDLSESASRINQQLEESQIRLQRLLKEKTNEILVLNSEVAQYMTKLEESSNRIQQTETEVAKIDLTTIGIASRMAQIQMSTTNLYTRVLQSYEQRRPKAIEPDASILDKDRQDIDYLSRLLNEIGDRLIEVTEICDEYSAEAVTASKISSAVKPPRTRRIERAPVDIKS</sequence>